<evidence type="ECO:0000259" key="4">
    <source>
        <dbReference type="SMART" id="SM00822"/>
    </source>
</evidence>
<dbReference type="InterPro" id="IPR057326">
    <property type="entry name" value="KR_dom"/>
</dbReference>
<dbReference type="InterPro" id="IPR036291">
    <property type="entry name" value="NAD(P)-bd_dom_sf"/>
</dbReference>
<dbReference type="EMBL" id="BAABJP010000020">
    <property type="protein sequence ID" value="GAA5160417.1"/>
    <property type="molecule type" value="Genomic_DNA"/>
</dbReference>
<name>A0ABP9QE47_9PSEU</name>
<dbReference type="SMART" id="SM00822">
    <property type="entry name" value="PKS_KR"/>
    <property type="match status" value="1"/>
</dbReference>
<dbReference type="InterPro" id="IPR051687">
    <property type="entry name" value="Peroxisomal_Beta-Oxidation"/>
</dbReference>
<dbReference type="RefSeq" id="WP_185060340.1">
    <property type="nucleotide sequence ID" value="NZ_BAABJP010000020.1"/>
</dbReference>
<dbReference type="PRINTS" id="PR00080">
    <property type="entry name" value="SDRFAMILY"/>
</dbReference>
<gene>
    <name evidence="5" type="ORF">GCM10023321_43050</name>
</gene>
<sequence length="301" mass="31191">MTDINFIDRVAIVTGAGGGLGKTYALDLASRGASVVVNDLGGAADGTGADASAAQKVVDEIKAAGGNAVASHDSVATPEGGAAIVQTALDAFGKVDVVINNAGILRDKTFAKLSDEELNAVLDVHLKGAFYVSQPAFRVMKENGYGRFVFTASNAGVLGNFGQTNYGAAKMGLVGLNNVLALEGAKSNIKSNVICPIARTRMTEDLLGPLAEMVEPDLVTPMVVYLASEACELTHEVFSAGGGRYARMFVGLTPGWFAGKGTKPAAEDIAGNIEQIRNQDGYIVPTSIADELQQLLPLLQS</sequence>
<dbReference type="Proteomes" id="UP001428817">
    <property type="component" value="Unassembled WGS sequence"/>
</dbReference>
<dbReference type="PANTHER" id="PTHR45024">
    <property type="entry name" value="DEHYDROGENASES, SHORT CHAIN"/>
    <property type="match status" value="1"/>
</dbReference>
<dbReference type="InterPro" id="IPR020904">
    <property type="entry name" value="Sc_DH/Rdtase_CS"/>
</dbReference>
<accession>A0ABP9QE47</accession>
<comment type="caution">
    <text evidence="5">The sequence shown here is derived from an EMBL/GenBank/DDBJ whole genome shotgun (WGS) entry which is preliminary data.</text>
</comment>
<keyword evidence="2" id="KW-0560">Oxidoreductase</keyword>
<organism evidence="5 6">
    <name type="scientific">Pseudonocardia eucalypti</name>
    <dbReference type="NCBI Taxonomy" id="648755"/>
    <lineage>
        <taxon>Bacteria</taxon>
        <taxon>Bacillati</taxon>
        <taxon>Actinomycetota</taxon>
        <taxon>Actinomycetes</taxon>
        <taxon>Pseudonocardiales</taxon>
        <taxon>Pseudonocardiaceae</taxon>
        <taxon>Pseudonocardia</taxon>
    </lineage>
</organism>
<comment type="similarity">
    <text evidence="1 3">Belongs to the short-chain dehydrogenases/reductases (SDR) family.</text>
</comment>
<evidence type="ECO:0000313" key="5">
    <source>
        <dbReference type="EMBL" id="GAA5160417.1"/>
    </source>
</evidence>
<dbReference type="SUPFAM" id="SSF51735">
    <property type="entry name" value="NAD(P)-binding Rossmann-fold domains"/>
    <property type="match status" value="1"/>
</dbReference>
<evidence type="ECO:0000256" key="3">
    <source>
        <dbReference type="RuleBase" id="RU000363"/>
    </source>
</evidence>
<dbReference type="InterPro" id="IPR002347">
    <property type="entry name" value="SDR_fam"/>
</dbReference>
<protein>
    <submittedName>
        <fullName evidence="5">SDR family oxidoreductase</fullName>
    </submittedName>
</protein>
<reference evidence="6" key="1">
    <citation type="journal article" date="2019" name="Int. J. Syst. Evol. Microbiol.">
        <title>The Global Catalogue of Microorganisms (GCM) 10K type strain sequencing project: providing services to taxonomists for standard genome sequencing and annotation.</title>
        <authorList>
            <consortium name="The Broad Institute Genomics Platform"/>
            <consortium name="The Broad Institute Genome Sequencing Center for Infectious Disease"/>
            <person name="Wu L."/>
            <person name="Ma J."/>
        </authorList>
    </citation>
    <scope>NUCLEOTIDE SEQUENCE [LARGE SCALE GENOMIC DNA]</scope>
    <source>
        <strain evidence="6">JCM 18303</strain>
    </source>
</reference>
<evidence type="ECO:0000256" key="2">
    <source>
        <dbReference type="ARBA" id="ARBA00023002"/>
    </source>
</evidence>
<dbReference type="PRINTS" id="PR00081">
    <property type="entry name" value="GDHRDH"/>
</dbReference>
<dbReference type="Gene3D" id="3.40.50.720">
    <property type="entry name" value="NAD(P)-binding Rossmann-like Domain"/>
    <property type="match status" value="1"/>
</dbReference>
<evidence type="ECO:0000256" key="1">
    <source>
        <dbReference type="ARBA" id="ARBA00006484"/>
    </source>
</evidence>
<dbReference type="CDD" id="cd05353">
    <property type="entry name" value="hydroxyacyl-CoA-like_DH_SDR_c-like"/>
    <property type="match status" value="1"/>
</dbReference>
<keyword evidence="6" id="KW-1185">Reference proteome</keyword>
<evidence type="ECO:0000313" key="6">
    <source>
        <dbReference type="Proteomes" id="UP001428817"/>
    </source>
</evidence>
<dbReference type="PROSITE" id="PS00061">
    <property type="entry name" value="ADH_SHORT"/>
    <property type="match status" value="1"/>
</dbReference>
<feature type="domain" description="Ketoreductase" evidence="4">
    <location>
        <begin position="9"/>
        <end position="186"/>
    </location>
</feature>
<dbReference type="PANTHER" id="PTHR45024:SF2">
    <property type="entry name" value="SCP2 DOMAIN-CONTAINING PROTEIN"/>
    <property type="match status" value="1"/>
</dbReference>
<proteinExistence type="inferred from homology"/>
<dbReference type="Pfam" id="PF00106">
    <property type="entry name" value="adh_short"/>
    <property type="match status" value="1"/>
</dbReference>